<dbReference type="EMBL" id="JARBDR010000903">
    <property type="protein sequence ID" value="KAJ8304533.1"/>
    <property type="molecule type" value="Genomic_DNA"/>
</dbReference>
<evidence type="ECO:0000313" key="5">
    <source>
        <dbReference type="Proteomes" id="UP001217089"/>
    </source>
</evidence>
<dbReference type="InterPro" id="IPR011990">
    <property type="entry name" value="TPR-like_helical_dom_sf"/>
</dbReference>
<feature type="repeat" description="TPR" evidence="3">
    <location>
        <begin position="99"/>
        <end position="132"/>
    </location>
</feature>
<keyword evidence="2 3" id="KW-0802">TPR repeat</keyword>
<evidence type="ECO:0000313" key="4">
    <source>
        <dbReference type="EMBL" id="KAJ8304533.1"/>
    </source>
</evidence>
<evidence type="ECO:0000256" key="3">
    <source>
        <dbReference type="PROSITE-ProRule" id="PRU00339"/>
    </source>
</evidence>
<accession>A0ABQ9EGX6</accession>
<dbReference type="InterPro" id="IPR019734">
    <property type="entry name" value="TPR_rpt"/>
</dbReference>
<dbReference type="InterPro" id="IPR039226">
    <property type="entry name" value="Ski3/TTC37"/>
</dbReference>
<dbReference type="PANTHER" id="PTHR15704:SF7">
    <property type="entry name" value="SUPERKILLER COMPLEX PROTEIN 3"/>
    <property type="match status" value="1"/>
</dbReference>
<proteinExistence type="predicted"/>
<feature type="repeat" description="TPR" evidence="3">
    <location>
        <begin position="556"/>
        <end position="589"/>
    </location>
</feature>
<sequence>MGHFYVKHQGDDIKARKCYQKSFDLNNNDEAGSALCDLLTASNNSEEAYKLLVMVTGRASAGSSKWAWLRLGLYQMEHEDLSVPITSFQSALRADPRDHHVWECLAEAYQKRGSYTAALKAFAKAAELNSESLYCLFQIGAIKQTLGEYAEAITEYKLILEKEQNYVPALKGLGETYLLLARSNICKFLNGRGKDNCQEALIHLTRAVSYRPDLSCLWKLMGDACTIIHRLCSEGFSMRVPLKLIQKTSQSDEMCTLDLSKTLELGARCYGKAISILPECASLWHDLGVSYYHQSNHGPKEFAFKMAEKSINSLKKALSLDSANHKCWNALGVVASSNIVGNSSLGQHCFIKSIKTEANNVVAWTNLATLYLKHENIKVAHEAFKVAQSLEPSYVACWIGQALIAETVGDEDAMDLFRHTTELTTHIESAIGYAHWVCSVIQDETKGRSELFTYAIKQMAAIPAASDALAKYLDRVKNNPTAFNMYGLLLEHQNLLRSAATAYKSAINLFTFDKKADNDEQLTKTKINLARVLSNLGEFEESLLVYHGIGDHLSTLEDVCCLGLTLYRSGQYKESYQAYTQALELSKTDEEKSLVLSALGMVAYRFGDIEGAKSVFLQSSQLSSPSVHGLQALCALGILQSDKTLTMAVLQELLNHEDKNSQPSVAHLMTMSSCILENNWKAASRYVQQCIHKDPSQAMMWKLLSTVLLQHCPNSGKSAANCAKSSHLLDSDITFVSSLVTLSQMKAGLHVNKDHNNDALISAQKAVHLHPDCMENWYNLTAATFGQAMMESDLQQCLKLHHTVVGLTNWLQTKGIEKNENLQHWYQKLRIISLMIINEQNEASQILQTMAKDSGSPEIQEFILLMIDILDGDMSKLTDKITRFSDKIFGIQPLYYVYVSTFLFLRGDNSKETYMFHLYRAFYLYKHLIIEDNEELSTLFSQSVKTVLDFDPSCSSAKLMQAVLNLESETRQAKRYLLQINEECSSRITSKHCLSIARRCLIHLLFAVKKDLQTDTIQEILLQATDAADEETLQFYQKLKQGVIN</sequence>
<dbReference type="PANTHER" id="PTHR15704">
    <property type="entry name" value="SUPERKILLER 3 PROTEIN-RELATED"/>
    <property type="match status" value="1"/>
</dbReference>
<dbReference type="Gene3D" id="1.25.40.10">
    <property type="entry name" value="Tetratricopeptide repeat domain"/>
    <property type="match status" value="4"/>
</dbReference>
<keyword evidence="1" id="KW-0677">Repeat</keyword>
<organism evidence="4 5">
    <name type="scientific">Tegillarca granosa</name>
    <name type="common">Malaysian cockle</name>
    <name type="synonym">Anadara granosa</name>
    <dbReference type="NCBI Taxonomy" id="220873"/>
    <lineage>
        <taxon>Eukaryota</taxon>
        <taxon>Metazoa</taxon>
        <taxon>Spiralia</taxon>
        <taxon>Lophotrochozoa</taxon>
        <taxon>Mollusca</taxon>
        <taxon>Bivalvia</taxon>
        <taxon>Autobranchia</taxon>
        <taxon>Pteriomorphia</taxon>
        <taxon>Arcoida</taxon>
        <taxon>Arcoidea</taxon>
        <taxon>Arcidae</taxon>
        <taxon>Tegillarca</taxon>
    </lineage>
</organism>
<feature type="repeat" description="TPR" evidence="3">
    <location>
        <begin position="65"/>
        <end position="98"/>
    </location>
</feature>
<evidence type="ECO:0008006" key="6">
    <source>
        <dbReference type="Google" id="ProtNLM"/>
    </source>
</evidence>
<gene>
    <name evidence="4" type="ORF">KUTeg_018116</name>
</gene>
<dbReference type="Proteomes" id="UP001217089">
    <property type="component" value="Unassembled WGS sequence"/>
</dbReference>
<dbReference type="SUPFAM" id="SSF48452">
    <property type="entry name" value="TPR-like"/>
    <property type="match status" value="3"/>
</dbReference>
<protein>
    <recommendedName>
        <fullName evidence="6">Tetratricopeptide repeat protein 37</fullName>
    </recommendedName>
</protein>
<dbReference type="Pfam" id="PF13432">
    <property type="entry name" value="TPR_16"/>
    <property type="match status" value="1"/>
</dbReference>
<keyword evidence="5" id="KW-1185">Reference proteome</keyword>
<dbReference type="SMART" id="SM00028">
    <property type="entry name" value="TPR"/>
    <property type="match status" value="7"/>
</dbReference>
<comment type="caution">
    <text evidence="4">The sequence shown here is derived from an EMBL/GenBank/DDBJ whole genome shotgun (WGS) entry which is preliminary data.</text>
</comment>
<dbReference type="Pfam" id="PF13181">
    <property type="entry name" value="TPR_8"/>
    <property type="match status" value="1"/>
</dbReference>
<reference evidence="4 5" key="1">
    <citation type="submission" date="2022-12" db="EMBL/GenBank/DDBJ databases">
        <title>Chromosome-level genome of Tegillarca granosa.</title>
        <authorList>
            <person name="Kim J."/>
        </authorList>
    </citation>
    <scope>NUCLEOTIDE SEQUENCE [LARGE SCALE GENOMIC DNA]</scope>
    <source>
        <strain evidence="4">Teg-2019</strain>
        <tissue evidence="4">Adductor muscle</tissue>
    </source>
</reference>
<name>A0ABQ9EGX6_TEGGR</name>
<evidence type="ECO:0000256" key="1">
    <source>
        <dbReference type="ARBA" id="ARBA00022737"/>
    </source>
</evidence>
<dbReference type="PROSITE" id="PS50005">
    <property type="entry name" value="TPR"/>
    <property type="match status" value="4"/>
</dbReference>
<feature type="repeat" description="TPR" evidence="3">
    <location>
        <begin position="361"/>
        <end position="394"/>
    </location>
</feature>
<evidence type="ECO:0000256" key="2">
    <source>
        <dbReference type="ARBA" id="ARBA00022803"/>
    </source>
</evidence>